<sequence length="461" mass="55278">MTIEKFYTIMHFLEYFRVKHDNKLRNVIKIIWYSLVKSEEINNFDIEKVSFHFSKQDYFSHKMFKKISRKYFKVIKFEMNTINSFFSKKEINYISNKGKCLYTIEGKHVLTIINYEFDLFFSKKVDMHPKSKCLFLIFKYIRYKVFTYLRYMHNNFESIVFVQCYISDETIKSRNNTNLNFVNLEKNCFYRMWDGNNKINECMFFAENASKGNYSVYEILFIKNLDIVDNIVEILKRTYHKSTPEEVISKNSNFLDKNKDFYLKLLNDEKSKAKFKIFESFVYVSSSLSLRYFYEYNGSNNKTFDLKSANNDISDFNCHSDSVKFLFKNYDLSSINKPSLYDFCVTKSNLKALSNLLNLKELNFLRINFENISLSELFSDEDLIFIANYKNLKELEFEGCYIQQKTYLHCIKMLFINEFYIELICSHLSEEIIQFIKEAFKVKNSDINVIQGFGVSKNIYL</sequence>
<evidence type="ECO:0000313" key="1">
    <source>
        <dbReference type="EMBL" id="TBT97824.1"/>
    </source>
</evidence>
<dbReference type="EMBL" id="PITJ01002055">
    <property type="protein sequence ID" value="TBT97824.1"/>
    <property type="molecule type" value="Genomic_DNA"/>
</dbReference>
<name>A0A4Q9KTE0_9MICR</name>
<comment type="caution">
    <text evidence="1">The sequence shown here is derived from an EMBL/GenBank/DDBJ whole genome shotgun (WGS) entry which is preliminary data.</text>
</comment>
<gene>
    <name evidence="1" type="ORF">CWI37_2055p0010</name>
</gene>
<accession>A0A4Q9KTE0</accession>
<evidence type="ECO:0000313" key="2">
    <source>
        <dbReference type="Proteomes" id="UP000292362"/>
    </source>
</evidence>
<dbReference type="Proteomes" id="UP000292362">
    <property type="component" value="Unassembled WGS sequence"/>
</dbReference>
<protein>
    <submittedName>
        <fullName evidence="1">Uncharacterized protein</fullName>
    </submittedName>
</protein>
<organism evidence="1 2">
    <name type="scientific">Hamiltosporidium tvaerminnensis</name>
    <dbReference type="NCBI Taxonomy" id="1176355"/>
    <lineage>
        <taxon>Eukaryota</taxon>
        <taxon>Fungi</taxon>
        <taxon>Fungi incertae sedis</taxon>
        <taxon>Microsporidia</taxon>
        <taxon>Dubosqiidae</taxon>
        <taxon>Hamiltosporidium</taxon>
    </lineage>
</organism>
<dbReference type="AlphaFoldDB" id="A0A4Q9KTE0"/>
<reference evidence="1 2" key="1">
    <citation type="submission" date="2017-12" db="EMBL/GenBank/DDBJ databases">
        <authorList>
            <person name="Pombert J.-F."/>
            <person name="Haag K.L."/>
            <person name="Ebert D."/>
        </authorList>
    </citation>
    <scope>NUCLEOTIDE SEQUENCE [LARGE SCALE GENOMIC DNA]</scope>
    <source>
        <strain evidence="1">FI-OER-3-3</strain>
    </source>
</reference>
<dbReference type="VEuPathDB" id="MicrosporidiaDB:CWI37_2055p0010"/>
<proteinExistence type="predicted"/>